<dbReference type="InterPro" id="IPR042098">
    <property type="entry name" value="TauD-like_sf"/>
</dbReference>
<evidence type="ECO:0000313" key="8">
    <source>
        <dbReference type="EMBL" id="MFB9674594.1"/>
    </source>
</evidence>
<protein>
    <submittedName>
        <fullName evidence="8">TauD/TfdA dioxygenase family protein</fullName>
    </submittedName>
</protein>
<dbReference type="PANTHER" id="PTHR30468:SF5">
    <property type="entry name" value="ALPHA-KETOGLUTARATE-DEPENDENT SULFATE ESTER DIOXYGENASE"/>
    <property type="match status" value="1"/>
</dbReference>
<evidence type="ECO:0000313" key="9">
    <source>
        <dbReference type="Proteomes" id="UP001589610"/>
    </source>
</evidence>
<comment type="similarity">
    <text evidence="2">Belongs to the TfdA dioxygenase family.</text>
</comment>
<dbReference type="PANTHER" id="PTHR30468">
    <property type="entry name" value="ALPHA-KETOGLUTARATE-DEPENDENT SULFONATE DIOXYGENASE"/>
    <property type="match status" value="1"/>
</dbReference>
<dbReference type="EMBL" id="JBHMBS010000001">
    <property type="protein sequence ID" value="MFB9674594.1"/>
    <property type="molecule type" value="Genomic_DNA"/>
</dbReference>
<evidence type="ECO:0000256" key="5">
    <source>
        <dbReference type="ARBA" id="ARBA00023002"/>
    </source>
</evidence>
<evidence type="ECO:0000256" key="1">
    <source>
        <dbReference type="ARBA" id="ARBA00001954"/>
    </source>
</evidence>
<feature type="domain" description="TauD/TfdA-like" evidence="7">
    <location>
        <begin position="41"/>
        <end position="286"/>
    </location>
</feature>
<keyword evidence="9" id="KW-1185">Reference proteome</keyword>
<dbReference type="Proteomes" id="UP001589610">
    <property type="component" value="Unassembled WGS sequence"/>
</dbReference>
<keyword evidence="6" id="KW-0408">Iron</keyword>
<name>A0ABV5T687_9ACTN</name>
<proteinExistence type="inferred from homology"/>
<dbReference type="Pfam" id="PF02668">
    <property type="entry name" value="TauD"/>
    <property type="match status" value="1"/>
</dbReference>
<evidence type="ECO:0000256" key="3">
    <source>
        <dbReference type="ARBA" id="ARBA00022723"/>
    </source>
</evidence>
<dbReference type="InterPro" id="IPR003819">
    <property type="entry name" value="TauD/TfdA-like"/>
</dbReference>
<sequence length="315" mass="34737">MTQLHDHGTPVVADDSYRHIDVTRVGGVIGAVVGGIRVGGDVDTAAVAELRAALLRHRVVFLRDQRHATDADQHAFARLLGTPTRPHPTVAGDGEVVLPIDSEQGKANSWHTDVTFVDRIPAFSVLRAVTLPPYGGTTVWANTVEAYRRLHPGLRALVGRLRAVHSNLYDYAAQRPQIGGIDVREREYREQFRSSVFETEHPVVRVHPETGEPSLLLGHFVTSFTGLSSADFHDLFALLQRHVTRLENTVRWDWRAGDIAIWDNRATQHYAVADYDDLPRLLHRITLAGDVPIGVNGDTSVVRKGDAGAYSPIAV</sequence>
<gene>
    <name evidence="8" type="ORF">ACFFRH_03765</name>
</gene>
<evidence type="ECO:0000256" key="6">
    <source>
        <dbReference type="ARBA" id="ARBA00023004"/>
    </source>
</evidence>
<keyword evidence="4 8" id="KW-0223">Dioxygenase</keyword>
<dbReference type="Gene3D" id="3.60.130.10">
    <property type="entry name" value="Clavaminate synthase-like"/>
    <property type="match status" value="1"/>
</dbReference>
<comment type="cofactor">
    <cofactor evidence="1">
        <name>Fe(2+)</name>
        <dbReference type="ChEBI" id="CHEBI:29033"/>
    </cofactor>
</comment>
<reference evidence="8 9" key="1">
    <citation type="submission" date="2024-09" db="EMBL/GenBank/DDBJ databases">
        <authorList>
            <person name="Sun Q."/>
            <person name="Mori K."/>
        </authorList>
    </citation>
    <scope>NUCLEOTIDE SEQUENCE [LARGE SCALE GENOMIC DNA]</scope>
    <source>
        <strain evidence="8 9">JCM 3028</strain>
    </source>
</reference>
<keyword evidence="3" id="KW-0479">Metal-binding</keyword>
<dbReference type="RefSeq" id="WP_386154101.1">
    <property type="nucleotide sequence ID" value="NZ_JBHMBS010000001.1"/>
</dbReference>
<dbReference type="GO" id="GO:0051213">
    <property type="term" value="F:dioxygenase activity"/>
    <property type="evidence" value="ECO:0007669"/>
    <property type="project" value="UniProtKB-KW"/>
</dbReference>
<organism evidence="8 9">
    <name type="scientific">Streptosporangium vulgare</name>
    <dbReference type="NCBI Taxonomy" id="46190"/>
    <lineage>
        <taxon>Bacteria</taxon>
        <taxon>Bacillati</taxon>
        <taxon>Actinomycetota</taxon>
        <taxon>Actinomycetes</taxon>
        <taxon>Streptosporangiales</taxon>
        <taxon>Streptosporangiaceae</taxon>
        <taxon>Streptosporangium</taxon>
    </lineage>
</organism>
<evidence type="ECO:0000256" key="2">
    <source>
        <dbReference type="ARBA" id="ARBA00005896"/>
    </source>
</evidence>
<evidence type="ECO:0000256" key="4">
    <source>
        <dbReference type="ARBA" id="ARBA00022964"/>
    </source>
</evidence>
<comment type="caution">
    <text evidence="8">The sequence shown here is derived from an EMBL/GenBank/DDBJ whole genome shotgun (WGS) entry which is preliminary data.</text>
</comment>
<dbReference type="SUPFAM" id="SSF51197">
    <property type="entry name" value="Clavaminate synthase-like"/>
    <property type="match status" value="1"/>
</dbReference>
<accession>A0ABV5T687</accession>
<dbReference type="InterPro" id="IPR051323">
    <property type="entry name" value="AtsK-like"/>
</dbReference>
<keyword evidence="5" id="KW-0560">Oxidoreductase</keyword>
<evidence type="ECO:0000259" key="7">
    <source>
        <dbReference type="Pfam" id="PF02668"/>
    </source>
</evidence>